<comment type="caution">
    <text evidence="1">The sequence shown here is derived from an EMBL/GenBank/DDBJ whole genome shotgun (WGS) entry which is preliminary data.</text>
</comment>
<reference evidence="1" key="1">
    <citation type="submission" date="2022-06" db="EMBL/GenBank/DDBJ databases">
        <authorList>
            <person name="Legras J.-L."/>
            <person name="Devillers H."/>
            <person name="Grondin C."/>
        </authorList>
    </citation>
    <scope>NUCLEOTIDE SEQUENCE</scope>
    <source>
        <strain evidence="1">CLIB 1444</strain>
    </source>
</reference>
<gene>
    <name evidence="1" type="ORF">CLIB1444_13S03048</name>
</gene>
<accession>A0ACA9YF85</accession>
<dbReference type="Proteomes" id="UP001152531">
    <property type="component" value="Unassembled WGS sequence"/>
</dbReference>
<keyword evidence="2" id="KW-1185">Reference proteome</keyword>
<protein>
    <submittedName>
        <fullName evidence="1">Conserved oligomeric Golgi complex subunit 4</fullName>
    </submittedName>
</protein>
<dbReference type="EMBL" id="CALSDN010000013">
    <property type="protein sequence ID" value="CAH6723221.1"/>
    <property type="molecule type" value="Genomic_DNA"/>
</dbReference>
<evidence type="ECO:0000313" key="1">
    <source>
        <dbReference type="EMBL" id="CAH6723221.1"/>
    </source>
</evidence>
<name>A0ACA9YF85_9ASCO</name>
<proteinExistence type="predicted"/>
<sequence length="848" mass="97087">MSSQFQLLNLTQEELNNLSKEFEEKFQSAKNDHELDILNSEIDKILKSGSEEITKYINTNSKQFQQDISNLEVGRAKLTEAINLNDDLIKLFGNSNDLGNLLTIELKSLDKEISRLNEAKTFISNTKLLKNNINQCVYALEHGNWELAAKCIKTIRSEIPQDLITSDYATLVIPSTDIPEYPEVVLNKSIDQLTGIFETKFNESAEAKNIQDLTKFFQLFPLIGKEEIGLNCYSKFISQIITDTSRNLIKSISSNEMSKKPGIYSQISMQLFENISMMLSQHAPLIKKYYGSSYPDAINYVITKIQHQIDSQISLITDSFYDNHRIDKVLQDISIYKFPILEKRLQEQAEGLRSPRQSFEDDEVVTIVETGDYFNELAGIFNYWSLYCKFIAIRYFHKVPEPSNTSNGVVENGNGYKLEIPQIILESNFNKKIENKYLPAFESIFKFYFKRSLEKAIIIEELPGIDPLLLSTNNSIPEQPPCSSVVEDLSLVLNTCLRGIIDSGQMSSLKTFVVEGFKVIQSDFLNGYVIKELNENSPRYNSALTLTNPKTLASVLNNTLSPKNSRGSTPQPETSSMGFLKGATSAFGNVVGSTTNTIANTNTNNSRLINFVIYLNTIAISQDYFGRIVNNFTKDNCRYIKNSFPFNEDYGIIKNILNDELLNPFISITNRIIQEALINFYNQSIKNKLLSIISEFLSDTDESNYLIHSPSLINDTTLIFGFINNWRNLIRPYKQVFHHELIYNKLLKLIILNLANIVEKRLIAILKKFKINGLGFLKLEKDTSSFIAEVCDDHYELREKFVRVPQIILLVGMDDDEYEESLQEIDGEFSMNWVLTQQERKEFRKFRV</sequence>
<organism evidence="1 2">
    <name type="scientific">[Candida] jaroonii</name>
    <dbReference type="NCBI Taxonomy" id="467808"/>
    <lineage>
        <taxon>Eukaryota</taxon>
        <taxon>Fungi</taxon>
        <taxon>Dikarya</taxon>
        <taxon>Ascomycota</taxon>
        <taxon>Saccharomycotina</taxon>
        <taxon>Pichiomycetes</taxon>
        <taxon>Debaryomycetaceae</taxon>
        <taxon>Yamadazyma</taxon>
    </lineage>
</organism>
<evidence type="ECO:0000313" key="2">
    <source>
        <dbReference type="Proteomes" id="UP001152531"/>
    </source>
</evidence>